<comment type="cofactor">
    <cofactor evidence="1">
        <name>thiamine diphosphate</name>
        <dbReference type="ChEBI" id="CHEBI:58937"/>
    </cofactor>
</comment>
<dbReference type="CDD" id="cd02016">
    <property type="entry name" value="TPP_E1_OGDC_like"/>
    <property type="match status" value="1"/>
</dbReference>
<evidence type="ECO:0000313" key="7">
    <source>
        <dbReference type="EMBL" id="KAK6620599.1"/>
    </source>
</evidence>
<dbReference type="Proteomes" id="UP001372834">
    <property type="component" value="Unassembled WGS sequence"/>
</dbReference>
<keyword evidence="5" id="KW-0786">Thiamine pyrophosphate</keyword>
<dbReference type="NCBIfam" id="NF006914">
    <property type="entry name" value="PRK09404.1"/>
    <property type="match status" value="1"/>
</dbReference>
<organism evidence="7 8">
    <name type="scientific">Polyplax serrata</name>
    <name type="common">Common mouse louse</name>
    <dbReference type="NCBI Taxonomy" id="468196"/>
    <lineage>
        <taxon>Eukaryota</taxon>
        <taxon>Metazoa</taxon>
        <taxon>Ecdysozoa</taxon>
        <taxon>Arthropoda</taxon>
        <taxon>Hexapoda</taxon>
        <taxon>Insecta</taxon>
        <taxon>Pterygota</taxon>
        <taxon>Neoptera</taxon>
        <taxon>Paraneoptera</taxon>
        <taxon>Psocodea</taxon>
        <taxon>Troctomorpha</taxon>
        <taxon>Phthiraptera</taxon>
        <taxon>Anoplura</taxon>
        <taxon>Polyplacidae</taxon>
        <taxon>Polyplax</taxon>
    </lineage>
</organism>
<evidence type="ECO:0000256" key="3">
    <source>
        <dbReference type="ARBA" id="ARBA00022946"/>
    </source>
</evidence>
<dbReference type="InterPro" id="IPR042179">
    <property type="entry name" value="KGD_C_sf"/>
</dbReference>
<dbReference type="Pfam" id="PF02779">
    <property type="entry name" value="Transket_pyr"/>
    <property type="match status" value="1"/>
</dbReference>
<dbReference type="InterPro" id="IPR031717">
    <property type="entry name" value="ODO-1/KGD_C"/>
</dbReference>
<gene>
    <name evidence="7" type="ORF">RUM43_010891</name>
</gene>
<evidence type="ECO:0000259" key="6">
    <source>
        <dbReference type="SMART" id="SM00861"/>
    </source>
</evidence>
<comment type="similarity">
    <text evidence="2">Belongs to the alpha-ketoglutarate dehydrogenase family.</text>
</comment>
<dbReference type="InterPro" id="IPR005475">
    <property type="entry name" value="Transketolase-like_Pyr-bd"/>
</dbReference>
<proteinExistence type="inferred from homology"/>
<dbReference type="InterPro" id="IPR011603">
    <property type="entry name" value="2oxoglutarate_DH_E1"/>
</dbReference>
<dbReference type="Gene3D" id="3.40.50.970">
    <property type="match status" value="1"/>
</dbReference>
<dbReference type="NCBIfam" id="TIGR00239">
    <property type="entry name" value="2oxo_dh_E1"/>
    <property type="match status" value="1"/>
</dbReference>
<dbReference type="Gene3D" id="3.40.50.11610">
    <property type="entry name" value="Multifunctional 2-oxoglutarate metabolism enzyme, C-terminal domain"/>
    <property type="match status" value="1"/>
</dbReference>
<name>A0AAN8S3E2_POLSC</name>
<dbReference type="InterPro" id="IPR001017">
    <property type="entry name" value="DH_E1"/>
</dbReference>
<keyword evidence="4" id="KW-0560">Oxidoreductase</keyword>
<dbReference type="GO" id="GO:0016624">
    <property type="term" value="F:oxidoreductase activity, acting on the aldehyde or oxo group of donors, disulfide as acceptor"/>
    <property type="evidence" value="ECO:0007669"/>
    <property type="project" value="InterPro"/>
</dbReference>
<dbReference type="EMBL" id="JAWJWE010000039">
    <property type="protein sequence ID" value="KAK6620599.1"/>
    <property type="molecule type" value="Genomic_DNA"/>
</dbReference>
<evidence type="ECO:0000256" key="4">
    <source>
        <dbReference type="ARBA" id="ARBA00023002"/>
    </source>
</evidence>
<dbReference type="InterPro" id="IPR029061">
    <property type="entry name" value="THDP-binding"/>
</dbReference>
<dbReference type="Pfam" id="PF16870">
    <property type="entry name" value="OxoGdeHyase_C"/>
    <property type="match status" value="1"/>
</dbReference>
<evidence type="ECO:0000256" key="1">
    <source>
        <dbReference type="ARBA" id="ARBA00001964"/>
    </source>
</evidence>
<dbReference type="GO" id="GO:0030976">
    <property type="term" value="F:thiamine pyrophosphate binding"/>
    <property type="evidence" value="ECO:0007669"/>
    <property type="project" value="InterPro"/>
</dbReference>
<feature type="domain" description="Transketolase-like pyrimidine-binding" evidence="6">
    <location>
        <begin position="561"/>
        <end position="764"/>
    </location>
</feature>
<dbReference type="Gene3D" id="3.40.50.12470">
    <property type="match status" value="1"/>
</dbReference>
<dbReference type="AlphaFoldDB" id="A0AAN8S3E2"/>
<reference evidence="7 8" key="1">
    <citation type="submission" date="2023-10" db="EMBL/GenBank/DDBJ databases">
        <title>Genomes of two closely related lineages of the louse Polyplax serrata with different host specificities.</title>
        <authorList>
            <person name="Martinu J."/>
            <person name="Tarabai H."/>
            <person name="Stefka J."/>
            <person name="Hypsa V."/>
        </authorList>
    </citation>
    <scope>NUCLEOTIDE SEQUENCE [LARGE SCALE GENOMIC DNA]</scope>
    <source>
        <strain evidence="7">HR10_N</strain>
    </source>
</reference>
<protein>
    <recommendedName>
        <fullName evidence="6">Transketolase-like pyrimidine-binding domain-containing protein</fullName>
    </recommendedName>
</protein>
<accession>A0AAN8S3E2</accession>
<evidence type="ECO:0000256" key="2">
    <source>
        <dbReference type="ARBA" id="ARBA00006936"/>
    </source>
</evidence>
<keyword evidence="3" id="KW-0809">Transit peptide</keyword>
<dbReference type="SUPFAM" id="SSF52518">
    <property type="entry name" value="Thiamin diphosphate-binding fold (THDP-binding)"/>
    <property type="match status" value="2"/>
</dbReference>
<dbReference type="Gene3D" id="1.10.287.1150">
    <property type="entry name" value="TPP helical domain"/>
    <property type="match status" value="1"/>
</dbReference>
<sequence>MNFPTQMNAMRKNILHNIGFRGYQTRVGVFGYVPKSRERYKIPNEVIQLRSKNCNFTRLVAAYRKYGHLKAKINPVALAKIEDIPELEPSYYSLELQQRVPYKGILNVVNEADGTIESAISFLEKTYCHNIGYEISYLPTEEYEWLSKKIETMEPLPEKQEIILMEGMLKSQIFDQFLATKFSTLKRYGGEGAESMIAIFQQLLDYCQNNAISDIVLGMPHRGRLNLLTGLLQQSPAFIFRKIKGLPEFPTSVKATGDVLSHLTCSVDIGPVHVTMLPNPSHLEAVNPVSQGKTRGKQLMAKEGDYGNKGSHLGENIINVQVHGDAAFAAQGINQEALLLSGIPHYTVGGSLHIIVNNQLGFTTPSDRGRSTTYTSDLAKTISAPVFHVNGDFPEYVAQATEIAMEYQRKFRKDVFIDLNCYRQWGHNELDDPTFTNPAIYKIIHSRKTVPDAYCDKMVNKNAVTSDRIVNIKKEYYDMLNAELKNNDYVPEEMFFKKQWSGMSQGGRNMTTWDTGMDPNILRYIGIKSVEFPKEFNIHQHLLKTHIEGRLKKMKSPNAKLDWATAESLAFGSLLYQGFNVRISGQDVGRGTFSHRHVMLVDQETNEIHIPLNNLIEDQKGMIEVANSPLSEEAVLGFEYGMSIENPNNLIIWEAQFGDFFNGAQIIIDTFVTSGETKWMKCSGMVMLLPHGYDGAGPEHSSSRIERFLQLTDSKETEADGDDVNIQIVFPSTPAQYFHLLRRQMLRNYRKPLIVISPKTLLRLSEATSSFDELDVNTNFQNVISDNTIETSRVKKVIFTTGKHYYNLIKHRSEKNVTDTAIVRVESLCPFPTNELQKEVDKFIHANEFVWCQEEPRNMGAWTFVKPRFENLVGVGLTYVGPSEIATPALVGQEHYRSHNKIFEDVFGKV</sequence>
<evidence type="ECO:0000256" key="5">
    <source>
        <dbReference type="ARBA" id="ARBA00023052"/>
    </source>
</evidence>
<comment type="caution">
    <text evidence="7">The sequence shown here is derived from an EMBL/GenBank/DDBJ whole genome shotgun (WGS) entry which is preliminary data.</text>
</comment>
<dbReference type="PIRSF" id="PIRSF000157">
    <property type="entry name" value="Oxoglu_dh_E1"/>
    <property type="match status" value="1"/>
</dbReference>
<evidence type="ECO:0000313" key="8">
    <source>
        <dbReference type="Proteomes" id="UP001372834"/>
    </source>
</evidence>
<dbReference type="SMART" id="SM00861">
    <property type="entry name" value="Transket_pyr"/>
    <property type="match status" value="1"/>
</dbReference>
<dbReference type="PANTHER" id="PTHR23152">
    <property type="entry name" value="2-OXOGLUTARATE DEHYDROGENASE"/>
    <property type="match status" value="1"/>
</dbReference>
<dbReference type="Pfam" id="PF00676">
    <property type="entry name" value="E1_dh"/>
    <property type="match status" value="1"/>
</dbReference>
<dbReference type="PANTHER" id="PTHR23152:SF4">
    <property type="entry name" value="2-OXOADIPATE DEHYDROGENASE COMPLEX COMPONENT E1"/>
    <property type="match status" value="1"/>
</dbReference>